<dbReference type="AlphaFoldDB" id="A0A023DJN7"/>
<evidence type="ECO:0000313" key="1">
    <source>
        <dbReference type="EMBL" id="GAJ41479.1"/>
    </source>
</evidence>
<organism evidence="1 2">
    <name type="scientific">Parageobacillus caldoxylosilyticus NBRC 107762</name>
    <dbReference type="NCBI Taxonomy" id="1220594"/>
    <lineage>
        <taxon>Bacteria</taxon>
        <taxon>Bacillati</taxon>
        <taxon>Bacillota</taxon>
        <taxon>Bacilli</taxon>
        <taxon>Bacillales</taxon>
        <taxon>Anoxybacillaceae</taxon>
        <taxon>Saccharococcus</taxon>
    </lineage>
</organism>
<keyword evidence="2" id="KW-1185">Reference proteome</keyword>
<comment type="caution">
    <text evidence="1">The sequence shown here is derived from an EMBL/GenBank/DDBJ whole genome shotgun (WGS) entry which is preliminary data.</text>
</comment>
<gene>
    <name evidence="1" type="ORF">GCA01S_071_00180</name>
</gene>
<name>A0A023DJN7_9BACL</name>
<evidence type="ECO:0000313" key="2">
    <source>
        <dbReference type="Proteomes" id="UP000023561"/>
    </source>
</evidence>
<dbReference type="EMBL" id="BAWO01000071">
    <property type="protein sequence ID" value="GAJ41479.1"/>
    <property type="molecule type" value="Genomic_DNA"/>
</dbReference>
<proteinExistence type="predicted"/>
<protein>
    <submittedName>
        <fullName evidence="1">Uncharacterized protein</fullName>
    </submittedName>
</protein>
<dbReference type="RefSeq" id="WP_042411773.1">
    <property type="nucleotide sequence ID" value="NZ_BAWO01000071.1"/>
</dbReference>
<dbReference type="Proteomes" id="UP000023561">
    <property type="component" value="Unassembled WGS sequence"/>
</dbReference>
<reference evidence="1 2" key="1">
    <citation type="submission" date="2014-04" db="EMBL/GenBank/DDBJ databases">
        <title>Whole genome shotgun sequence of Geobacillus caldoxylosilyticus NBRC 107762.</title>
        <authorList>
            <person name="Hosoyama A."/>
            <person name="Hosoyama Y."/>
            <person name="Katano-Makiyama Y."/>
            <person name="Tsuchikane K."/>
            <person name="Ohji S."/>
            <person name="Ichikawa N."/>
            <person name="Yamazoe A."/>
            <person name="Fujita N."/>
        </authorList>
    </citation>
    <scope>NUCLEOTIDE SEQUENCE [LARGE SCALE GENOMIC DNA]</scope>
    <source>
        <strain evidence="1 2">NBRC 107762</strain>
    </source>
</reference>
<sequence>MKITINDLIRCRAFGSKNIQQVKKWLYHCKKSGILFFEENVFELTSSTPFNIYYALSPYKSSDINPFPIPIKDFTLFDDLDEDLEFMRHYFEKYYKKRVLDNRYFLFYETEPYVGIHYIWYYRATKERNDIFAASTKEV</sequence>
<accession>A0A023DJN7</accession>